<keyword evidence="1" id="KW-0732">Signal</keyword>
<proteinExistence type="predicted"/>
<evidence type="ECO:0000313" key="3">
    <source>
        <dbReference type="Proteomes" id="UP000318815"/>
    </source>
</evidence>
<keyword evidence="3" id="KW-1185">Reference proteome</keyword>
<dbReference type="AlphaFoldDB" id="A0A5C6LM18"/>
<evidence type="ECO:0008006" key="4">
    <source>
        <dbReference type="Google" id="ProtNLM"/>
    </source>
</evidence>
<feature type="signal peptide" evidence="1">
    <location>
        <begin position="1"/>
        <end position="17"/>
    </location>
</feature>
<protein>
    <recommendedName>
        <fullName evidence="4">Bacterial toxin 23 domain-containing protein</fullName>
    </recommendedName>
</protein>
<organism evidence="2 3">
    <name type="scientific">Chitinophaga pinensis</name>
    <dbReference type="NCBI Taxonomy" id="79329"/>
    <lineage>
        <taxon>Bacteria</taxon>
        <taxon>Pseudomonadati</taxon>
        <taxon>Bacteroidota</taxon>
        <taxon>Chitinophagia</taxon>
        <taxon>Chitinophagales</taxon>
        <taxon>Chitinophagaceae</taxon>
        <taxon>Chitinophaga</taxon>
    </lineage>
</organism>
<reference evidence="2 3" key="1">
    <citation type="submission" date="2019-08" db="EMBL/GenBank/DDBJ databases">
        <title>Whole genome sequencing of chitin degrading bacteria Chitinophaga pinensis YS16.</title>
        <authorList>
            <person name="Singh R.P."/>
            <person name="Manchanda G."/>
            <person name="Maurya I.K."/>
            <person name="Joshi N.K."/>
            <person name="Srivastava A.K."/>
        </authorList>
    </citation>
    <scope>NUCLEOTIDE SEQUENCE [LARGE SCALE GENOMIC DNA]</scope>
    <source>
        <strain evidence="2 3">YS-16</strain>
    </source>
</reference>
<dbReference type="OrthoDB" id="1319710at2"/>
<gene>
    <name evidence="2" type="ORF">FEF09_24965</name>
</gene>
<sequence length="315" mass="36003">MRFILTPILLLYSTLLAAQFHETTRNSHSDFQFGVSAKATLELKRKEPHLRLAISSGIGHPLRNYSFYPALNVEWQLYYGGFGTMSGSQKKDKYTGSEIIGSLMLTTGSGYRRQPSYAPLYYLTDMAQPSLLNPYHNFSFSIARNVVIPLDGKALQVVGYLNVHYRYFQLGYYNDGGGLQKVLLGDGEDRYYTGGGFIAVTLPRSNVINTFTASYHKYTGFSANAFDISNEMNIGNVYYKNPEEQYYNRSFWNFSAGSTKYGLSAFCQLNNPMYRADFQNIIHYIGNYGYHQIPYPRYKSFGLTYFYSQHQISVK</sequence>
<dbReference type="Proteomes" id="UP000318815">
    <property type="component" value="Unassembled WGS sequence"/>
</dbReference>
<evidence type="ECO:0000313" key="2">
    <source>
        <dbReference type="EMBL" id="TWV95122.1"/>
    </source>
</evidence>
<name>A0A5C6LM18_9BACT</name>
<feature type="chain" id="PRO_5023026839" description="Bacterial toxin 23 domain-containing protein" evidence="1">
    <location>
        <begin position="18"/>
        <end position="315"/>
    </location>
</feature>
<comment type="caution">
    <text evidence="2">The sequence shown here is derived from an EMBL/GenBank/DDBJ whole genome shotgun (WGS) entry which is preliminary data.</text>
</comment>
<dbReference type="RefSeq" id="WP_146307640.1">
    <property type="nucleotide sequence ID" value="NZ_VOHS01000042.1"/>
</dbReference>
<accession>A0A5C6LM18</accession>
<evidence type="ECO:0000256" key="1">
    <source>
        <dbReference type="SAM" id="SignalP"/>
    </source>
</evidence>
<dbReference type="EMBL" id="VOHS01000042">
    <property type="protein sequence ID" value="TWV95122.1"/>
    <property type="molecule type" value="Genomic_DNA"/>
</dbReference>